<feature type="region of interest" description="Disordered" evidence="1">
    <location>
        <begin position="75"/>
        <end position="96"/>
    </location>
</feature>
<comment type="caution">
    <text evidence="3">The sequence shown here is derived from an EMBL/GenBank/DDBJ whole genome shotgun (WGS) entry which is preliminary data.</text>
</comment>
<dbReference type="EMBL" id="JAPFFM010000003">
    <property type="protein sequence ID" value="KAJ6768309.1"/>
    <property type="molecule type" value="Genomic_DNA"/>
</dbReference>
<reference evidence="3" key="1">
    <citation type="submission" date="2022-11" db="EMBL/GenBank/DDBJ databases">
        <authorList>
            <person name="Hyden B.L."/>
            <person name="Feng K."/>
            <person name="Yates T."/>
            <person name="Jawdy S."/>
            <person name="Smart L.B."/>
            <person name="Muchero W."/>
        </authorList>
    </citation>
    <scope>NUCLEOTIDE SEQUENCE</scope>
    <source>
        <tissue evidence="3">Shoot tip</tissue>
    </source>
</reference>
<keyword evidence="2" id="KW-1133">Transmembrane helix</keyword>
<name>A0A9Q0WK04_9ROSI</name>
<accession>A0A9Q0WK04</accession>
<proteinExistence type="predicted"/>
<dbReference type="AlphaFoldDB" id="A0A9Q0WK04"/>
<organism evidence="3 4">
    <name type="scientific">Salix koriyanagi</name>
    <dbReference type="NCBI Taxonomy" id="2511006"/>
    <lineage>
        <taxon>Eukaryota</taxon>
        <taxon>Viridiplantae</taxon>
        <taxon>Streptophyta</taxon>
        <taxon>Embryophyta</taxon>
        <taxon>Tracheophyta</taxon>
        <taxon>Spermatophyta</taxon>
        <taxon>Magnoliopsida</taxon>
        <taxon>eudicotyledons</taxon>
        <taxon>Gunneridae</taxon>
        <taxon>Pentapetalae</taxon>
        <taxon>rosids</taxon>
        <taxon>fabids</taxon>
        <taxon>Malpighiales</taxon>
        <taxon>Salicaceae</taxon>
        <taxon>Saliceae</taxon>
        <taxon>Salix</taxon>
    </lineage>
</organism>
<evidence type="ECO:0000256" key="1">
    <source>
        <dbReference type="SAM" id="MobiDB-lite"/>
    </source>
</evidence>
<protein>
    <submittedName>
        <fullName evidence="3">Uncharacterized protein</fullName>
    </submittedName>
</protein>
<sequence>MTSPCNRSLGEHWYRTVFFANTVTFYSNRVPRPGDHYGLPFRVLILPLLNLLPAAVVIASARKYRPVFSGTVHDLLDPDGSGEDGASDKDSSEAESGGVFPTVFRFLTFSFSLRAIPFPLCNSFIGISLLCTWMSRLWLDHH</sequence>
<evidence type="ECO:0000313" key="3">
    <source>
        <dbReference type="EMBL" id="KAJ6768309.1"/>
    </source>
</evidence>
<evidence type="ECO:0000256" key="2">
    <source>
        <dbReference type="SAM" id="Phobius"/>
    </source>
</evidence>
<keyword evidence="2" id="KW-0472">Membrane</keyword>
<gene>
    <name evidence="3" type="ORF">OIU74_022051</name>
</gene>
<reference evidence="3" key="2">
    <citation type="journal article" date="2023" name="Int. J. Mol. Sci.">
        <title>De Novo Assembly and Annotation of 11 Diverse Shrub Willow (Salix) Genomes Reveals Novel Gene Organization in Sex-Linked Regions.</title>
        <authorList>
            <person name="Hyden B."/>
            <person name="Feng K."/>
            <person name="Yates T.B."/>
            <person name="Jawdy S."/>
            <person name="Cereghino C."/>
            <person name="Smart L.B."/>
            <person name="Muchero W."/>
        </authorList>
    </citation>
    <scope>NUCLEOTIDE SEQUENCE</scope>
    <source>
        <tissue evidence="3">Shoot tip</tissue>
    </source>
</reference>
<feature type="transmembrane region" description="Helical" evidence="2">
    <location>
        <begin position="115"/>
        <end position="139"/>
    </location>
</feature>
<keyword evidence="2" id="KW-0812">Transmembrane</keyword>
<keyword evidence="4" id="KW-1185">Reference proteome</keyword>
<dbReference type="Proteomes" id="UP001151752">
    <property type="component" value="Chromosome 8"/>
</dbReference>
<feature type="transmembrane region" description="Helical" evidence="2">
    <location>
        <begin position="39"/>
        <end position="59"/>
    </location>
</feature>
<evidence type="ECO:0000313" key="4">
    <source>
        <dbReference type="Proteomes" id="UP001151752"/>
    </source>
</evidence>